<evidence type="ECO:0000313" key="2">
    <source>
        <dbReference type="Proteomes" id="UP001596137"/>
    </source>
</evidence>
<gene>
    <name evidence="1" type="ORF">ACFP1K_21425</name>
</gene>
<comment type="caution">
    <text evidence="1">The sequence shown here is derived from an EMBL/GenBank/DDBJ whole genome shotgun (WGS) entry which is preliminary data.</text>
</comment>
<protein>
    <submittedName>
        <fullName evidence="1">Uncharacterized protein</fullName>
    </submittedName>
</protein>
<dbReference type="RefSeq" id="WP_380756047.1">
    <property type="nucleotide sequence ID" value="NZ_JBHSRF010000032.1"/>
</dbReference>
<dbReference type="Proteomes" id="UP001596137">
    <property type="component" value="Unassembled WGS sequence"/>
</dbReference>
<accession>A0ABW1NND3</accession>
<sequence length="167" mass="18925">MVLVKEVWATAFRANPSESGDRHAVKRVEHLLGEAEWVHARGAMDEAPAWTAWYEETELRAESGNCWRLLGDHGRALANAEVAVTKFQDRFLRSAQINRVHAADAYLRLEEVEQALDAGRPAISAIKALTSPRTVDFIRRFDRDLDLYTGIMAVREFRDHLRAELAA</sequence>
<organism evidence="1 2">
    <name type="scientific">Sphaerisporangium aureirubrum</name>
    <dbReference type="NCBI Taxonomy" id="1544736"/>
    <lineage>
        <taxon>Bacteria</taxon>
        <taxon>Bacillati</taxon>
        <taxon>Actinomycetota</taxon>
        <taxon>Actinomycetes</taxon>
        <taxon>Streptosporangiales</taxon>
        <taxon>Streptosporangiaceae</taxon>
        <taxon>Sphaerisporangium</taxon>
    </lineage>
</organism>
<evidence type="ECO:0000313" key="1">
    <source>
        <dbReference type="EMBL" id="MFC6083742.1"/>
    </source>
</evidence>
<name>A0ABW1NND3_9ACTN</name>
<reference evidence="2" key="1">
    <citation type="journal article" date="2019" name="Int. J. Syst. Evol. Microbiol.">
        <title>The Global Catalogue of Microorganisms (GCM) 10K type strain sequencing project: providing services to taxonomists for standard genome sequencing and annotation.</title>
        <authorList>
            <consortium name="The Broad Institute Genomics Platform"/>
            <consortium name="The Broad Institute Genome Sequencing Center for Infectious Disease"/>
            <person name="Wu L."/>
            <person name="Ma J."/>
        </authorList>
    </citation>
    <scope>NUCLEOTIDE SEQUENCE [LARGE SCALE GENOMIC DNA]</scope>
    <source>
        <strain evidence="2">JCM 30346</strain>
    </source>
</reference>
<keyword evidence="2" id="KW-1185">Reference proteome</keyword>
<proteinExistence type="predicted"/>
<dbReference type="EMBL" id="JBHSRF010000032">
    <property type="protein sequence ID" value="MFC6083742.1"/>
    <property type="molecule type" value="Genomic_DNA"/>
</dbReference>